<dbReference type="Gene3D" id="2.160.10.10">
    <property type="entry name" value="Hexapeptide repeat proteins"/>
    <property type="match status" value="1"/>
</dbReference>
<feature type="region of interest" description="Disordered" evidence="4">
    <location>
        <begin position="1"/>
        <end position="62"/>
    </location>
</feature>
<reference evidence="5 6" key="1">
    <citation type="journal article" date="2007" name="Genome Res.">
        <title>Genome characteristics of facultatively symbiotic Frankia sp. strains reflect host range and host plant biogeography.</title>
        <authorList>
            <person name="Normand P."/>
            <person name="Lapierre P."/>
            <person name="Tisa L.S."/>
            <person name="Gogarten J.P."/>
            <person name="Alloisio N."/>
            <person name="Bagnarol E."/>
            <person name="Bassi C.A."/>
            <person name="Berry A.M."/>
            <person name="Bickhart D.M."/>
            <person name="Choisne N."/>
            <person name="Couloux A."/>
            <person name="Cournoyer B."/>
            <person name="Cruveiller S."/>
            <person name="Daubin V."/>
            <person name="Demange N."/>
            <person name="Francino M.P."/>
            <person name="Goltsman E."/>
            <person name="Huang Y."/>
            <person name="Kopp O.R."/>
            <person name="Labarre L."/>
            <person name="Lapidus A."/>
            <person name="Lavire C."/>
            <person name="Marechal J."/>
            <person name="Martinez M."/>
            <person name="Mastronunzio J.E."/>
            <person name="Mullin B.C."/>
            <person name="Niemann J."/>
            <person name="Pujic P."/>
            <person name="Rawnsley T."/>
            <person name="Rouy Z."/>
            <person name="Schenowitz C."/>
            <person name="Sellstedt A."/>
            <person name="Tavares F."/>
            <person name="Tomkins J.P."/>
            <person name="Vallenet D."/>
            <person name="Valverde C."/>
            <person name="Wall L.G."/>
            <person name="Wang Y."/>
            <person name="Medigue C."/>
            <person name="Benson D.R."/>
        </authorList>
    </citation>
    <scope>NUCLEOTIDE SEQUENCE [LARGE SCALE GENOMIC DNA]</scope>
    <source>
        <strain evidence="6">DSM 45818 / CECT 9043 / CcI3</strain>
    </source>
</reference>
<accession>Q2J600</accession>
<dbReference type="EC" id="2.3.1.30" evidence="5"/>
<feature type="compositionally biased region" description="Low complexity" evidence="4">
    <location>
        <begin position="25"/>
        <end position="38"/>
    </location>
</feature>
<evidence type="ECO:0000256" key="3">
    <source>
        <dbReference type="ARBA" id="ARBA00023315"/>
    </source>
</evidence>
<dbReference type="OrthoDB" id="2643438at2"/>
<dbReference type="PANTHER" id="PTHR42811">
    <property type="entry name" value="SERINE ACETYLTRANSFERASE"/>
    <property type="match status" value="1"/>
</dbReference>
<dbReference type="CDD" id="cd03354">
    <property type="entry name" value="LbH_SAT"/>
    <property type="match status" value="1"/>
</dbReference>
<dbReference type="InterPro" id="IPR045304">
    <property type="entry name" value="LbH_SAT"/>
</dbReference>
<protein>
    <submittedName>
        <fullName evidence="5">Serine O-acetyltransferase</fullName>
        <ecNumber evidence="5">2.3.1.30</ecNumber>
    </submittedName>
</protein>
<dbReference type="InterPro" id="IPR011004">
    <property type="entry name" value="Trimer_LpxA-like_sf"/>
</dbReference>
<dbReference type="PROSITE" id="PS00101">
    <property type="entry name" value="HEXAPEP_TRANSFERASES"/>
    <property type="match status" value="1"/>
</dbReference>
<evidence type="ECO:0000256" key="1">
    <source>
        <dbReference type="ARBA" id="ARBA00022679"/>
    </source>
</evidence>
<dbReference type="GO" id="GO:0009001">
    <property type="term" value="F:serine O-acetyltransferase activity"/>
    <property type="evidence" value="ECO:0007669"/>
    <property type="project" value="UniProtKB-EC"/>
</dbReference>
<dbReference type="KEGG" id="fra:Francci3_3942"/>
<sequence>MVSTEIERVNGPGPGAPLGSGGSAGPDSAGSDSAGSGAVRADQPAAAPSPRVAETDGDQDTRDASDLGLWEILREDWRRHYKSFAHPGLHVLAVYRIGQWRRTRSQPVRGIVTVFYKVVNKLVIRNLYGAELDEQARIGRRVHIGHHQTILIPPHCVIGDDCTLRHNLTIGYASGTAGPRDVPKVGKRVELAPGVHLIGAISIGDDARIGPGSIVMTDVPAGSTVFAAPARVMRPPGR</sequence>
<dbReference type="HOGENOM" id="CLU_051638_10_2_11"/>
<evidence type="ECO:0000313" key="6">
    <source>
        <dbReference type="Proteomes" id="UP000001937"/>
    </source>
</evidence>
<dbReference type="STRING" id="106370.Francci3_3942"/>
<keyword evidence="3 5" id="KW-0012">Acyltransferase</keyword>
<dbReference type="AlphaFoldDB" id="Q2J600"/>
<dbReference type="eggNOG" id="COG1045">
    <property type="taxonomic scope" value="Bacteria"/>
</dbReference>
<keyword evidence="2" id="KW-0677">Repeat</keyword>
<name>Q2J600_FRACC</name>
<organism evidence="5 6">
    <name type="scientific">Frankia casuarinae (strain DSM 45818 / CECT 9043 / HFP020203 / CcI3)</name>
    <dbReference type="NCBI Taxonomy" id="106370"/>
    <lineage>
        <taxon>Bacteria</taxon>
        <taxon>Bacillati</taxon>
        <taxon>Actinomycetota</taxon>
        <taxon>Actinomycetes</taxon>
        <taxon>Frankiales</taxon>
        <taxon>Frankiaceae</taxon>
        <taxon>Frankia</taxon>
    </lineage>
</organism>
<feature type="compositionally biased region" description="Gly residues" evidence="4">
    <location>
        <begin position="12"/>
        <end position="24"/>
    </location>
</feature>
<dbReference type="Proteomes" id="UP000001937">
    <property type="component" value="Chromosome"/>
</dbReference>
<keyword evidence="1 5" id="KW-0808">Transferase</keyword>
<dbReference type="SUPFAM" id="SSF51161">
    <property type="entry name" value="Trimeric LpxA-like enzymes"/>
    <property type="match status" value="1"/>
</dbReference>
<dbReference type="EMBL" id="CP000249">
    <property type="protein sequence ID" value="ABD13292.1"/>
    <property type="molecule type" value="Genomic_DNA"/>
</dbReference>
<keyword evidence="6" id="KW-1185">Reference proteome</keyword>
<dbReference type="PhylomeDB" id="Q2J600"/>
<evidence type="ECO:0000313" key="5">
    <source>
        <dbReference type="EMBL" id="ABD13292.1"/>
    </source>
</evidence>
<dbReference type="InterPro" id="IPR018357">
    <property type="entry name" value="Hexapep_transf_CS"/>
</dbReference>
<evidence type="ECO:0000256" key="4">
    <source>
        <dbReference type="SAM" id="MobiDB-lite"/>
    </source>
</evidence>
<evidence type="ECO:0000256" key="2">
    <source>
        <dbReference type="ARBA" id="ARBA00022737"/>
    </source>
</evidence>
<proteinExistence type="predicted"/>
<gene>
    <name evidence="5" type="ordered locus">Francci3_3942</name>
</gene>